<feature type="compositionally biased region" description="Acidic residues" evidence="1">
    <location>
        <begin position="945"/>
        <end position="957"/>
    </location>
</feature>
<comment type="caution">
    <text evidence="2">The sequence shown here is derived from an EMBL/GenBank/DDBJ whole genome shotgun (WGS) entry which is preliminary data.</text>
</comment>
<reference evidence="2" key="1">
    <citation type="submission" date="2020-11" db="EMBL/GenBank/DDBJ databases">
        <authorList>
            <person name="Koelle M."/>
            <person name="Horta M.A.C."/>
            <person name="Nowrousian M."/>
            <person name="Ohm R.A."/>
            <person name="Benz P."/>
            <person name="Pilgard A."/>
        </authorList>
    </citation>
    <scope>NUCLEOTIDE SEQUENCE</scope>
    <source>
        <strain evidence="2">FPRL280</strain>
    </source>
</reference>
<feature type="region of interest" description="Disordered" evidence="1">
    <location>
        <begin position="945"/>
        <end position="995"/>
    </location>
</feature>
<feature type="region of interest" description="Disordered" evidence="1">
    <location>
        <begin position="499"/>
        <end position="534"/>
    </location>
</feature>
<feature type="region of interest" description="Disordered" evidence="1">
    <location>
        <begin position="1"/>
        <end position="179"/>
    </location>
</feature>
<feature type="compositionally biased region" description="Low complexity" evidence="1">
    <location>
        <begin position="513"/>
        <end position="525"/>
    </location>
</feature>
<accession>A0A8H7P3P6</accession>
<sequence length="1101" mass="117785">MASTTPVVPIAHIRRSPSVRSNSGASTVSVSSTSLRRRSRTRTRTSTVTGRGKSSGPSGSEHGRGVDDSAIVVSPTGGDKSRPPLPTFLKQKPESDASGNRSLPERATGRPRTAGTVRRAGVIQKVGSEEGLRQTRSEGGTFKGEMRQRALSLPRRAFKVNASSDSSSQPSPSTPADVVHENPLARIVDGDCPNFRDSIISTTSSSLYPASTVTETRTESSFPYTLDSASERHAGQRSPEIVSSENLDFDADDVSYRLRLLVNNSYFLPPAHAKPSPLSLAPPDASMSKKPANKGSNSTFLDFFRIGWSKSKPTTPITSPPAIDYAHGPILRTTSDSTTASGFIQRPHARSLPQTPLHTVPPPNVTSRVVVVRERMDDLAAAAQEAEKDLRRATARNTRSRSSSRGRDSEVDIVDPTDAVDLPPPPPGSYPFTTQASAAYGLGILESVGAAVLAEQLPPGSPGIWSSTTENSSWRQALLREAVSHSLSGSADISFATTSTDRSALPSPTSPMPLSVSTSGPSGPSDDPESPQMYTLGQPILKDLTIVTDMAEEPPTPTQAQVPLTGNSVSSASSKSTVEARRSGWPMPNSPPRAESPTHSHALAPAPRKRLVNPLYSLSQPDLSDPSEREQPDAPRTTRPSLQALRKVMSSPVLSDVPDAGAASERHVLSLSPPPTAISPRLSAESPGLMQDLRATTSFSSYRSLMSQSQSHHLRDTVVQDDDDDDDDDDMSYVTPADTDVDSPDQPRPSVTLSLLPDARPSLSISDYSNPSPTASAFHDAIFGSSYRPPSVMSRRSFMADPSRSTLDLSFPPSATPVPPVPSRVLTLSPPPRMSSSASPTALPPPPRVPGTRPVYRPSLSSRASTDPGRPSFAATVYSMQGDPIDDAEVPPLPSRLADRRGKSSSRLSLCIPTDFMGPSIHSAPAPASPTEFFDRIESTMDELDDLEDSDSDEDETSVPPAPSLRGAPARADSIDTLGGSPRPSFMRMGNHSTHRHISAETRFERAREAPPHLLLVQEERTGEYRYPTTPLHGIGCGARTGGKWSLWVRSPVAFFWEAKTGDGRRGGREVQAVPAGKFAKIRWDAVATFGGRAEQDQADY</sequence>
<feature type="compositionally biased region" description="Polar residues" evidence="1">
    <location>
        <begin position="558"/>
        <end position="567"/>
    </location>
</feature>
<feature type="compositionally biased region" description="Basic and acidic residues" evidence="1">
    <location>
        <begin position="127"/>
        <end position="136"/>
    </location>
</feature>
<proteinExistence type="predicted"/>
<organism evidence="2 3">
    <name type="scientific">Rhodonia placenta</name>
    <dbReference type="NCBI Taxonomy" id="104341"/>
    <lineage>
        <taxon>Eukaryota</taxon>
        <taxon>Fungi</taxon>
        <taxon>Dikarya</taxon>
        <taxon>Basidiomycota</taxon>
        <taxon>Agaricomycotina</taxon>
        <taxon>Agaricomycetes</taxon>
        <taxon>Polyporales</taxon>
        <taxon>Adustoporiaceae</taxon>
        <taxon>Rhodonia</taxon>
    </lineage>
</organism>
<name>A0A8H7P3P6_9APHY</name>
<feature type="compositionally biased region" description="Low complexity" evidence="1">
    <location>
        <begin position="44"/>
        <end position="56"/>
    </location>
</feature>
<feature type="region of interest" description="Disordered" evidence="1">
    <location>
        <begin position="707"/>
        <end position="750"/>
    </location>
</feature>
<gene>
    <name evidence="2" type="ORF">IEO21_04464</name>
</gene>
<feature type="compositionally biased region" description="Low complexity" evidence="1">
    <location>
        <begin position="163"/>
        <end position="175"/>
    </location>
</feature>
<dbReference type="EMBL" id="JADOXO010000067">
    <property type="protein sequence ID" value="KAF9815604.1"/>
    <property type="molecule type" value="Genomic_DNA"/>
</dbReference>
<evidence type="ECO:0000313" key="2">
    <source>
        <dbReference type="EMBL" id="KAF9815604.1"/>
    </source>
</evidence>
<feature type="region of interest" description="Disordered" evidence="1">
    <location>
        <begin position="803"/>
        <end position="906"/>
    </location>
</feature>
<dbReference type="AlphaFoldDB" id="A0A8H7P3P6"/>
<evidence type="ECO:0000256" key="1">
    <source>
        <dbReference type="SAM" id="MobiDB-lite"/>
    </source>
</evidence>
<feature type="region of interest" description="Disordered" evidence="1">
    <location>
        <begin position="272"/>
        <end position="293"/>
    </location>
</feature>
<protein>
    <submittedName>
        <fullName evidence="2">Uncharacterized protein</fullName>
    </submittedName>
</protein>
<feature type="region of interest" description="Disordered" evidence="1">
    <location>
        <begin position="387"/>
        <end position="434"/>
    </location>
</feature>
<feature type="compositionally biased region" description="Low complexity" evidence="1">
    <location>
        <begin position="272"/>
        <end position="288"/>
    </location>
</feature>
<reference evidence="2" key="2">
    <citation type="journal article" name="Front. Microbiol.">
        <title>Degradative Capacity of Two Strains of Rhodonia placenta: From Phenotype to Genotype.</title>
        <authorList>
            <person name="Kolle M."/>
            <person name="Horta M.A.C."/>
            <person name="Nowrousian M."/>
            <person name="Ohm R.A."/>
            <person name="Benz J.P."/>
            <person name="Pilgard A."/>
        </authorList>
    </citation>
    <scope>NUCLEOTIDE SEQUENCE</scope>
    <source>
        <strain evidence="2">FPRL280</strain>
    </source>
</reference>
<feature type="compositionally biased region" description="Low complexity" evidence="1">
    <location>
        <begin position="20"/>
        <end position="34"/>
    </location>
</feature>
<evidence type="ECO:0000313" key="3">
    <source>
        <dbReference type="Proteomes" id="UP000639403"/>
    </source>
</evidence>
<dbReference type="Proteomes" id="UP000639403">
    <property type="component" value="Unassembled WGS sequence"/>
</dbReference>
<feature type="compositionally biased region" description="Acidic residues" evidence="1">
    <location>
        <begin position="719"/>
        <end position="731"/>
    </location>
</feature>
<feature type="region of interest" description="Disordered" evidence="1">
    <location>
        <begin position="552"/>
        <end position="687"/>
    </location>
</feature>